<feature type="region of interest" description="Disordered" evidence="3">
    <location>
        <begin position="712"/>
        <end position="736"/>
    </location>
</feature>
<dbReference type="Pfam" id="PF00172">
    <property type="entry name" value="Zn_clus"/>
    <property type="match status" value="1"/>
</dbReference>
<dbReference type="PANTHER" id="PTHR46910">
    <property type="entry name" value="TRANSCRIPTION FACTOR PDR1"/>
    <property type="match status" value="1"/>
</dbReference>
<keyword evidence="1" id="KW-0479">Metal-binding</keyword>
<feature type="compositionally biased region" description="Polar residues" evidence="3">
    <location>
        <begin position="206"/>
        <end position="217"/>
    </location>
</feature>
<proteinExistence type="predicted"/>
<accession>A0A9P8V6L3</accession>
<feature type="compositionally biased region" description="Basic and acidic residues" evidence="3">
    <location>
        <begin position="125"/>
        <end position="135"/>
    </location>
</feature>
<gene>
    <name evidence="5" type="ORF">F5X68DRAFT_32823</name>
</gene>
<evidence type="ECO:0000313" key="6">
    <source>
        <dbReference type="Proteomes" id="UP000770015"/>
    </source>
</evidence>
<comment type="caution">
    <text evidence="5">The sequence shown here is derived from an EMBL/GenBank/DDBJ whole genome shotgun (WGS) entry which is preliminary data.</text>
</comment>
<feature type="region of interest" description="Disordered" evidence="3">
    <location>
        <begin position="181"/>
        <end position="233"/>
    </location>
</feature>
<dbReference type="SUPFAM" id="SSF57701">
    <property type="entry name" value="Zn2/Cys6 DNA-binding domain"/>
    <property type="match status" value="1"/>
</dbReference>
<dbReference type="Pfam" id="PF04082">
    <property type="entry name" value="Fungal_trans"/>
    <property type="match status" value="1"/>
</dbReference>
<sequence length="838" mass="90474">MAAVSHNLYTSRSPNLSSRSYEYDSSSVSSATSPKPRLFVGGGGGTMNPVPRSTTSQPPHPIGIPPFAPINHGGFQPYTPVTAGAHMGRESLPQADSVASTPGPSNASLPPLTQAQKRAYRQRRKDPSCDACRERKVKCDATETSSCSECSSRSVKCQFTKETNRRMSSIKQVQDLEKQMDRLKRDNSYLRRSMQEREEDTDGVGSVSSRLPETGTNPRPRRRPESGRDLSKARASIRAFSKGIWRPPAQYRTPLRSPLSGPPLPELPPKQTTEHLLNCYYGSVHTMFPILHWPTLSAAVDELYRHNGQAPTSPAWLSTFFAALALGSLFSPDAQTQRAYRAAELLEVARASVDPWNNAYSLENARSFLLIAICLNEMNLKSAAWTWLGSAVRVAQDLELHIESGPWPVIEGEMRRRVWWTIYIFDHTLALELGRPGMVRDEDCDVSLPAGVDDHYIHDTGIAVPPGREPLNHSLLAVINVARSYPAIMGAISASVVAPTRLATFDQHFAAYCRSFPAACDPASAAPLSPHLLAPYTYVLNARLMLHRHNMVPEGPPEVRLSAIDQCTHTALETAALVARATHALADGATALLTSHIFRATLFLLLTGHWDAAINCVRSLATIDAKRDVAVSCGRFLSFFVATLASKRTEYAAAIARSTPPRSSFGGPAPLPLSSGPRAVQEALLQDEELMVFVSADMQACPDSAWVWAGAEGDVGPSPISQHGGQPPVAPGHGLFSAQQRTGLTDDEARDWGGWERLDAAVRTLASGASTPTPTSATWSTPLPPVLKLESAPGPPILPPPTPASAPLYGGRPGTGNNSPSVGSAARPQDRLSIANII</sequence>
<dbReference type="InterPro" id="IPR007219">
    <property type="entry name" value="XnlR_reg_dom"/>
</dbReference>
<dbReference type="AlphaFoldDB" id="A0A9P8V6L3"/>
<dbReference type="InterPro" id="IPR001138">
    <property type="entry name" value="Zn2Cys6_DnaBD"/>
</dbReference>
<feature type="domain" description="Zn(2)-C6 fungal-type" evidence="4">
    <location>
        <begin position="128"/>
        <end position="159"/>
    </location>
</feature>
<feature type="compositionally biased region" description="Basic and acidic residues" evidence="3">
    <location>
        <begin position="223"/>
        <end position="232"/>
    </location>
</feature>
<dbReference type="GO" id="GO:0003677">
    <property type="term" value="F:DNA binding"/>
    <property type="evidence" value="ECO:0007669"/>
    <property type="project" value="InterPro"/>
</dbReference>
<dbReference type="Proteomes" id="UP000770015">
    <property type="component" value="Unassembled WGS sequence"/>
</dbReference>
<reference evidence="5" key="1">
    <citation type="journal article" date="2021" name="Nat. Commun.">
        <title>Genetic determinants of endophytism in the Arabidopsis root mycobiome.</title>
        <authorList>
            <person name="Mesny F."/>
            <person name="Miyauchi S."/>
            <person name="Thiergart T."/>
            <person name="Pickel B."/>
            <person name="Atanasova L."/>
            <person name="Karlsson M."/>
            <person name="Huettel B."/>
            <person name="Barry K.W."/>
            <person name="Haridas S."/>
            <person name="Chen C."/>
            <person name="Bauer D."/>
            <person name="Andreopoulos W."/>
            <person name="Pangilinan J."/>
            <person name="LaButti K."/>
            <person name="Riley R."/>
            <person name="Lipzen A."/>
            <person name="Clum A."/>
            <person name="Drula E."/>
            <person name="Henrissat B."/>
            <person name="Kohler A."/>
            <person name="Grigoriev I.V."/>
            <person name="Martin F.M."/>
            <person name="Hacquard S."/>
        </authorList>
    </citation>
    <scope>NUCLEOTIDE SEQUENCE</scope>
    <source>
        <strain evidence="5">MPI-SDFR-AT-0117</strain>
    </source>
</reference>
<dbReference type="Gene3D" id="4.10.240.10">
    <property type="entry name" value="Zn(2)-C6 fungal-type DNA-binding domain"/>
    <property type="match status" value="1"/>
</dbReference>
<feature type="compositionally biased region" description="Basic and acidic residues" evidence="3">
    <location>
        <begin position="181"/>
        <end position="196"/>
    </location>
</feature>
<dbReference type="GO" id="GO:0000981">
    <property type="term" value="F:DNA-binding transcription factor activity, RNA polymerase II-specific"/>
    <property type="evidence" value="ECO:0007669"/>
    <property type="project" value="InterPro"/>
</dbReference>
<dbReference type="PANTHER" id="PTHR46910:SF1">
    <property type="entry name" value="MISCELLANEOUS ZN(II)2CYS6 TRANSCRIPTION FACTOR (EUROFUNG)-RELATED"/>
    <property type="match status" value="1"/>
</dbReference>
<feature type="compositionally biased region" description="Polar residues" evidence="3">
    <location>
        <begin position="97"/>
        <end position="113"/>
    </location>
</feature>
<name>A0A9P8V6L3_9PEZI</name>
<keyword evidence="6" id="KW-1185">Reference proteome</keyword>
<dbReference type="InterPro" id="IPR050987">
    <property type="entry name" value="AtrR-like"/>
</dbReference>
<dbReference type="PROSITE" id="PS00463">
    <property type="entry name" value="ZN2_CY6_FUNGAL_1"/>
    <property type="match status" value="1"/>
</dbReference>
<feature type="region of interest" description="Disordered" evidence="3">
    <location>
        <begin position="1"/>
        <end position="135"/>
    </location>
</feature>
<dbReference type="GO" id="GO:0006351">
    <property type="term" value="P:DNA-templated transcription"/>
    <property type="evidence" value="ECO:0007669"/>
    <property type="project" value="InterPro"/>
</dbReference>
<protein>
    <submittedName>
        <fullName evidence="5">Fungal-specific transcription factor domain-containing protein</fullName>
    </submittedName>
</protein>
<evidence type="ECO:0000313" key="5">
    <source>
        <dbReference type="EMBL" id="KAH6679855.1"/>
    </source>
</evidence>
<dbReference type="GO" id="GO:0008270">
    <property type="term" value="F:zinc ion binding"/>
    <property type="evidence" value="ECO:0007669"/>
    <property type="project" value="InterPro"/>
</dbReference>
<evidence type="ECO:0000256" key="2">
    <source>
        <dbReference type="ARBA" id="ARBA00023242"/>
    </source>
</evidence>
<dbReference type="EMBL" id="JAGSXJ010000020">
    <property type="protein sequence ID" value="KAH6679855.1"/>
    <property type="molecule type" value="Genomic_DNA"/>
</dbReference>
<organism evidence="5 6">
    <name type="scientific">Plectosphaerella plurivora</name>
    <dbReference type="NCBI Taxonomy" id="936078"/>
    <lineage>
        <taxon>Eukaryota</taxon>
        <taxon>Fungi</taxon>
        <taxon>Dikarya</taxon>
        <taxon>Ascomycota</taxon>
        <taxon>Pezizomycotina</taxon>
        <taxon>Sordariomycetes</taxon>
        <taxon>Hypocreomycetidae</taxon>
        <taxon>Glomerellales</taxon>
        <taxon>Plectosphaerellaceae</taxon>
        <taxon>Plectosphaerella</taxon>
    </lineage>
</organism>
<feature type="compositionally biased region" description="Polar residues" evidence="3">
    <location>
        <begin position="7"/>
        <end position="16"/>
    </location>
</feature>
<dbReference type="PROSITE" id="PS50048">
    <property type="entry name" value="ZN2_CY6_FUNGAL_2"/>
    <property type="match status" value="1"/>
</dbReference>
<evidence type="ECO:0000256" key="1">
    <source>
        <dbReference type="ARBA" id="ARBA00022723"/>
    </source>
</evidence>
<dbReference type="SMART" id="SM00066">
    <property type="entry name" value="GAL4"/>
    <property type="match status" value="1"/>
</dbReference>
<feature type="compositionally biased region" description="Low complexity" evidence="3">
    <location>
        <begin position="17"/>
        <end position="33"/>
    </location>
</feature>
<dbReference type="CDD" id="cd12148">
    <property type="entry name" value="fungal_TF_MHR"/>
    <property type="match status" value="1"/>
</dbReference>
<dbReference type="OrthoDB" id="2110361at2759"/>
<evidence type="ECO:0000259" key="4">
    <source>
        <dbReference type="PROSITE" id="PS50048"/>
    </source>
</evidence>
<evidence type="ECO:0000256" key="3">
    <source>
        <dbReference type="SAM" id="MobiDB-lite"/>
    </source>
</evidence>
<feature type="compositionally biased region" description="Pro residues" evidence="3">
    <location>
        <begin position="793"/>
        <end position="804"/>
    </location>
</feature>
<feature type="compositionally biased region" description="Pro residues" evidence="3">
    <location>
        <begin position="58"/>
        <end position="68"/>
    </location>
</feature>
<dbReference type="CDD" id="cd00067">
    <property type="entry name" value="GAL4"/>
    <property type="match status" value="1"/>
</dbReference>
<dbReference type="InterPro" id="IPR036864">
    <property type="entry name" value="Zn2-C6_fun-type_DNA-bd_sf"/>
</dbReference>
<keyword evidence="2" id="KW-0539">Nucleus</keyword>
<feature type="region of interest" description="Disordered" evidence="3">
    <location>
        <begin position="790"/>
        <end position="831"/>
    </location>
</feature>
<dbReference type="SMART" id="SM00906">
    <property type="entry name" value="Fungal_trans"/>
    <property type="match status" value="1"/>
</dbReference>